<feature type="signal peptide" evidence="1">
    <location>
        <begin position="1"/>
        <end position="29"/>
    </location>
</feature>
<dbReference type="SUPFAM" id="SSF53187">
    <property type="entry name" value="Zn-dependent exopeptidases"/>
    <property type="match status" value="1"/>
</dbReference>
<proteinExistence type="predicted"/>
<dbReference type="GO" id="GO:0010179">
    <property type="term" value="F:IAA-Ala conjugate hydrolase activity"/>
    <property type="evidence" value="ECO:0007669"/>
    <property type="project" value="TreeGrafter"/>
</dbReference>
<feature type="chain" id="PRO_5002366578" description="Peptidase M20 dimerisation domain-containing protein" evidence="1">
    <location>
        <begin position="30"/>
        <end position="125"/>
    </location>
</feature>
<reference evidence="2" key="1">
    <citation type="submission" date="2015-04" db="UniProtKB">
        <authorList>
            <consortium name="EnsemblPlants"/>
        </authorList>
    </citation>
    <scope>IDENTIFICATION</scope>
</reference>
<dbReference type="PANTHER" id="PTHR11014">
    <property type="entry name" value="PEPTIDASE M20 FAMILY MEMBER"/>
    <property type="match status" value="1"/>
</dbReference>
<keyword evidence="1" id="KW-0732">Signal</keyword>
<dbReference type="GO" id="GO:0005783">
    <property type="term" value="C:endoplasmic reticulum"/>
    <property type="evidence" value="ECO:0007669"/>
    <property type="project" value="TreeGrafter"/>
</dbReference>
<evidence type="ECO:0008006" key="4">
    <source>
        <dbReference type="Google" id="ProtNLM"/>
    </source>
</evidence>
<dbReference type="PANTHER" id="PTHR11014:SF167">
    <property type="entry name" value="IAA-AMINO ACID HYDROLASE ILR1-LIKE 9"/>
    <property type="match status" value="1"/>
</dbReference>
<dbReference type="EnsemblPlants" id="OPUNC07G08430.4">
    <property type="protein sequence ID" value="OPUNC07G08430.4"/>
    <property type="gene ID" value="OPUNC07G08430"/>
</dbReference>
<dbReference type="Proteomes" id="UP000026962">
    <property type="component" value="Chromosome 7"/>
</dbReference>
<dbReference type="Gene3D" id="3.40.630.10">
    <property type="entry name" value="Zn peptidases"/>
    <property type="match status" value="1"/>
</dbReference>
<evidence type="ECO:0000313" key="3">
    <source>
        <dbReference type="Proteomes" id="UP000026962"/>
    </source>
</evidence>
<keyword evidence="3" id="KW-1185">Reference proteome</keyword>
<dbReference type="Gramene" id="OPUNC07G08430.4">
    <property type="protein sequence ID" value="OPUNC07G08430.4"/>
    <property type="gene ID" value="OPUNC07G08430"/>
</dbReference>
<organism evidence="2">
    <name type="scientific">Oryza punctata</name>
    <name type="common">Red rice</name>
    <dbReference type="NCBI Taxonomy" id="4537"/>
    <lineage>
        <taxon>Eukaryota</taxon>
        <taxon>Viridiplantae</taxon>
        <taxon>Streptophyta</taxon>
        <taxon>Embryophyta</taxon>
        <taxon>Tracheophyta</taxon>
        <taxon>Spermatophyta</taxon>
        <taxon>Magnoliopsida</taxon>
        <taxon>Liliopsida</taxon>
        <taxon>Poales</taxon>
        <taxon>Poaceae</taxon>
        <taxon>BOP clade</taxon>
        <taxon>Oryzoideae</taxon>
        <taxon>Oryzeae</taxon>
        <taxon>Oryzinae</taxon>
        <taxon>Oryza</taxon>
    </lineage>
</organism>
<evidence type="ECO:0000313" key="2">
    <source>
        <dbReference type="EnsemblPlants" id="OPUNC07G08430.4"/>
    </source>
</evidence>
<protein>
    <recommendedName>
        <fullName evidence="4">Peptidase M20 dimerisation domain-containing protein</fullName>
    </recommendedName>
</protein>
<dbReference type="AlphaFoldDB" id="A0A0E0LIZ9"/>
<dbReference type="HOGENOM" id="CLU_162973_0_0_1"/>
<name>A0A0E0LIZ9_ORYPU</name>
<dbReference type="GO" id="GO:0009850">
    <property type="term" value="P:auxin metabolic process"/>
    <property type="evidence" value="ECO:0007669"/>
    <property type="project" value="TreeGrafter"/>
</dbReference>
<sequence length="125" mass="13305">MAASSTSTTHLPLLLVWVGFFCCLALASAAAGEDDLLAAAREPGMAEWLRGVRRRIHRRPELAFEEVRTSELVRAELDAIGVPYQWPVARTGVVATIAAGNGGGGDVPVVALRADMDALPVQRAR</sequence>
<reference evidence="2" key="2">
    <citation type="submission" date="2018-05" db="EMBL/GenBank/DDBJ databases">
        <title>OpunRS2 (Oryza punctata Reference Sequence Version 2).</title>
        <authorList>
            <person name="Zhang J."/>
            <person name="Kudrna D."/>
            <person name="Lee S."/>
            <person name="Talag J."/>
            <person name="Welchert J."/>
            <person name="Wing R.A."/>
        </authorList>
    </citation>
    <scope>NUCLEOTIDE SEQUENCE [LARGE SCALE GENOMIC DNA]</scope>
</reference>
<evidence type="ECO:0000256" key="1">
    <source>
        <dbReference type="SAM" id="SignalP"/>
    </source>
</evidence>
<dbReference type="MEROPS" id="M20.A02"/>
<accession>A0A0E0LIZ9</accession>
<dbReference type="InterPro" id="IPR017439">
    <property type="entry name" value="Amidohydrolase"/>
</dbReference>